<dbReference type="AlphaFoldDB" id="A0A060DVM4"/>
<dbReference type="Gene3D" id="3.30.300.20">
    <property type="match status" value="1"/>
</dbReference>
<dbReference type="EMBL" id="JBJLSN010000030">
    <property type="protein sequence ID" value="MFL7903316.1"/>
    <property type="molecule type" value="Genomic_DNA"/>
</dbReference>
<dbReference type="InterPro" id="IPR052707">
    <property type="entry name" value="OsmC_Ohr_Peroxiredoxin"/>
</dbReference>
<dbReference type="InterPro" id="IPR003718">
    <property type="entry name" value="OsmC/Ohr_fam"/>
</dbReference>
<keyword evidence="2" id="KW-0560">Oxidoreductase</keyword>
<accession>A0A560BEF4</accession>
<evidence type="ECO:0000313" key="3">
    <source>
        <dbReference type="EMBL" id="PNQ96506.1"/>
    </source>
</evidence>
<keyword evidence="1" id="KW-0614">Plasmid</keyword>
<dbReference type="Proteomes" id="UP000027186">
    <property type="component" value="Plasmid AbAZ39_p2"/>
</dbReference>
<evidence type="ECO:0000313" key="4">
    <source>
        <dbReference type="Proteomes" id="UP000027186"/>
    </source>
</evidence>
<gene>
    <name evidence="1" type="ORF">ABAZ39_25240</name>
    <name evidence="2" type="ORF">ACJ41P_19435</name>
    <name evidence="3" type="ORF">C1S70_22985</name>
</gene>
<keyword evidence="2" id="KW-0575">Peroxidase</keyword>
<geneLocation type="plasmid" evidence="3">
    <name>p17unnamed</name>
</geneLocation>
<keyword evidence="6" id="KW-1185">Reference proteome</keyword>
<geneLocation type="plasmid" evidence="1 4">
    <name>AbAZ39_p2</name>
</geneLocation>
<dbReference type="InterPro" id="IPR015946">
    <property type="entry name" value="KH_dom-like_a/b"/>
</dbReference>
<dbReference type="EC" id="1.11.1.29" evidence="2"/>
<proteinExistence type="predicted"/>
<evidence type="ECO:0000313" key="6">
    <source>
        <dbReference type="Proteomes" id="UP001628281"/>
    </source>
</evidence>
<reference evidence="2 6" key="3">
    <citation type="submission" date="2024-11" db="EMBL/GenBank/DDBJ databases">
        <title>Draft genome sequences of two bacteria associated to sugarcane roots in Colombia.</title>
        <authorList>
            <person name="Pardo-Diaz S."/>
            <person name="Masmela-Mendoza J."/>
            <person name="Delgadillo-Duran P."/>
            <person name="Bautista E.J."/>
            <person name="Rojas-Tapias D.F."/>
        </authorList>
    </citation>
    <scope>NUCLEOTIDE SEQUENCE [LARGE SCALE GENOMIC DNA]</scope>
    <source>
        <strain evidence="2 6">Ap18</strain>
    </source>
</reference>
<dbReference type="InterPro" id="IPR036102">
    <property type="entry name" value="OsmC/Ohrsf"/>
</dbReference>
<dbReference type="RefSeq" id="WP_014242273.1">
    <property type="nucleotide sequence ID" value="NZ_CP007795.1"/>
</dbReference>
<dbReference type="EMBL" id="POWG01000029">
    <property type="protein sequence ID" value="PNQ96506.1"/>
    <property type="molecule type" value="Genomic_DNA"/>
</dbReference>
<reference evidence="1 4" key="1">
    <citation type="journal article" date="2014" name="Genome Announc.">
        <title>Complete Genome Sequence of the Model Rhizosphere Strain Azospirillum brasilense Az39, Successfully Applied in Agriculture.</title>
        <authorList>
            <person name="Rivera D."/>
            <person name="Revale S."/>
            <person name="Molina R."/>
            <person name="Gualpa J."/>
            <person name="Puente M."/>
            <person name="Maroniche G."/>
            <person name="Paris G."/>
            <person name="Baker D."/>
            <person name="Clavijo B."/>
            <person name="McLay K."/>
            <person name="Spaepen S."/>
            <person name="Perticari A."/>
            <person name="Vazquez M."/>
            <person name="Wisniewski-Dye F."/>
            <person name="Watkins C."/>
            <person name="Martinez-Abarca F."/>
            <person name="Vanderleyden J."/>
            <person name="Cassan F."/>
        </authorList>
    </citation>
    <scope>NUCLEOTIDE SEQUENCE [LARGE SCALE GENOMIC DNA]</scope>
    <source>
        <strain evidence="1 4">Az39</strain>
        <plasmid evidence="1">AbAZ39_p2</plasmid>
    </source>
</reference>
<evidence type="ECO:0000313" key="2">
    <source>
        <dbReference type="EMBL" id="MFL7903316.1"/>
    </source>
</evidence>
<dbReference type="PANTHER" id="PTHR42830:SF1">
    <property type="entry name" value="OSMOTICALLY INDUCIBLE FAMILY PROTEIN"/>
    <property type="match status" value="1"/>
</dbReference>
<dbReference type="GO" id="GO:0004601">
    <property type="term" value="F:peroxidase activity"/>
    <property type="evidence" value="ECO:0007669"/>
    <property type="project" value="UniProtKB-KW"/>
</dbReference>
<name>A0A060DVM4_9PROT</name>
<dbReference type="Pfam" id="PF02566">
    <property type="entry name" value="OsmC"/>
    <property type="match status" value="1"/>
</dbReference>
<dbReference type="PANTHER" id="PTHR42830">
    <property type="entry name" value="OSMOTICALLY INDUCIBLE FAMILY PROTEIN"/>
    <property type="match status" value="1"/>
</dbReference>
<reference evidence="3 5" key="2">
    <citation type="submission" date="2018-01" db="EMBL/GenBank/DDBJ databases">
        <title>Whole genome sequence of Azospirillum brasilense REC3 isolated from strawberry roots.</title>
        <authorList>
            <person name="Fontana C.A."/>
            <person name="Salazar S.M."/>
            <person name="Bassi D."/>
            <person name="Puglisi E."/>
            <person name="Lovaisa N.C."/>
            <person name="Toffoli L.M."/>
            <person name="Pedraza R."/>
            <person name="Cocconcelli P.S."/>
        </authorList>
    </citation>
    <scope>NUCLEOTIDE SEQUENCE [LARGE SCALE GENOMIC DNA]</scope>
    <source>
        <strain evidence="3 5">REC3</strain>
        <plasmid evidence="3">p17unnamed</plasmid>
    </source>
</reference>
<dbReference type="EMBL" id="CP007795">
    <property type="protein sequence ID" value="AIB15203.1"/>
    <property type="molecule type" value="Genomic_DNA"/>
</dbReference>
<dbReference type="GO" id="GO:0006979">
    <property type="term" value="P:response to oxidative stress"/>
    <property type="evidence" value="ECO:0007669"/>
    <property type="project" value="InterPro"/>
</dbReference>
<dbReference type="Proteomes" id="UP001628281">
    <property type="component" value="Unassembled WGS sequence"/>
</dbReference>
<dbReference type="OrthoDB" id="9807532at2"/>
<dbReference type="NCBIfam" id="TIGR03562">
    <property type="entry name" value="osmo_induc_OsmC"/>
    <property type="match status" value="1"/>
</dbReference>
<evidence type="ECO:0000313" key="5">
    <source>
        <dbReference type="Proteomes" id="UP000236268"/>
    </source>
</evidence>
<dbReference type="KEGG" id="abq:ABAZ39_25240"/>
<dbReference type="SUPFAM" id="SSF82784">
    <property type="entry name" value="OsmC-like"/>
    <property type="match status" value="1"/>
</dbReference>
<dbReference type="Proteomes" id="UP000236268">
    <property type="component" value="Unassembled WGS sequence"/>
</dbReference>
<organism evidence="1 4">
    <name type="scientific">Azospirillum argentinense</name>
    <dbReference type="NCBI Taxonomy" id="2970906"/>
    <lineage>
        <taxon>Bacteria</taxon>
        <taxon>Pseudomonadati</taxon>
        <taxon>Pseudomonadota</taxon>
        <taxon>Alphaproteobacteria</taxon>
        <taxon>Rhodospirillales</taxon>
        <taxon>Azospirillaceae</taxon>
        <taxon>Azospirillum</taxon>
    </lineage>
</organism>
<evidence type="ECO:0000313" key="1">
    <source>
        <dbReference type="EMBL" id="AIB15203.1"/>
    </source>
</evidence>
<accession>A0A060DVM4</accession>
<protein>
    <submittedName>
        <fullName evidence="1 3">Peroxiredoxin</fullName>
    </submittedName>
    <submittedName>
        <fullName evidence="2">OsmC family protein</fullName>
        <ecNumber evidence="2">1.11.1.29</ecNumber>
    </submittedName>
</protein>
<dbReference type="InterPro" id="IPR019904">
    <property type="entry name" value="Peroxiredoxin_OsmC"/>
</dbReference>
<sequence>MAVRQSDAEWRGNLAQGSGTMRLGSGAFEGAYSFPSRFENGTGTNPEELIAAAHAGCFSMALSAGLSKAGHTPTRVHTTARVHLDKAGDGFAITKIELDCEAEIPGIDAETFRQQAEGAKKNCPVSKALTGTEITLNARLA</sequence>